<gene>
    <name evidence="13" type="ORF">M422DRAFT_33402</name>
</gene>
<keyword evidence="3 10" id="KW-0812">Transmembrane</keyword>
<dbReference type="EMBL" id="KN837162">
    <property type="protein sequence ID" value="KIJ38279.1"/>
    <property type="molecule type" value="Genomic_DNA"/>
</dbReference>
<dbReference type="InterPro" id="IPR027417">
    <property type="entry name" value="P-loop_NTPase"/>
</dbReference>
<dbReference type="SUPFAM" id="SSF90123">
    <property type="entry name" value="ABC transporter transmembrane region"/>
    <property type="match status" value="2"/>
</dbReference>
<evidence type="ECO:0000256" key="9">
    <source>
        <dbReference type="SAM" id="MobiDB-lite"/>
    </source>
</evidence>
<sequence length="1569" mass="173538">MLKFFTQDGVAAQWLTFTMDHRNTDWKDSLLVPVYASAASAALLFIHVFVRTLLSRSVSSDGMATGPTSLAFGFKNQIEGHGGIVIWTFEMVRLLGCAGLAALSFILSWKDRPMTVDNSMFWLSLAFTYQTLLAFGVLVSTKRFVRTLLKLNLTPLLALSWIVLAVRDLIPLCTVHGSPVDDANGALLWVLIATLTAVGIVTPLITPRQYIPIDPTDIKTPNPQQTASPLSILLFSWLDGLVWHATKVKHVPMDELPTLPDTSYTSIISGRAFSNIDPFAVDTVLPTKRRHIFWGLLRTYRTDYILITISMVLQAAASLTSPFALQNLLKYLQGDGVEVRPWVWVILLFVAPGTNSILSQQYYRLYTRVMVHLEAVLTQLVLEHALRIRMVAEPEGGRAANNTPTPTPSVVSAKLPLTEGNETDTPEGEEITLAGSSASVNTSTSTVVPSASDTKSKPASDTKSKNLVGRMNNLISSDLKAIGDAAEFMQPFILGPCLIIGCVIFLYKLLGWSAFVGVGGMVIQLPVPIWLAKLLQSTTKMVATKSDSRVDTATETMSVVRMIKLFGWESKMSAQLDKKREEELEWVWKSRMYNMAITNINFILPMLNMLLTFATYTLILRRPLDAATVFTALTVFWILQGQVRRVFFFVPAVIRGKVSLDRINDFITNTELLDVYTSESEASIALSSQEASDDIGFRSARFSWSVEADSGGTVTPSRRRFRLDVQNELLFKRGKINIIVGPTGSGKTSMLMALLGEMHFMPYSPNSWFNLPRAGGVAYAAQESWVVNDTIKNNIVFGATFEEERYKKVINQCGLIRDLSLFDAGDSTEVGEKGLTLSGGQKARVTLARAIYSRAEIIILDDVLSALDVHTSKWILEKCFLGDVVKGRTLIMVTHNVSLAGPHADFVVSMGSDGRILAQGSFYEVLSHNDKLRRAVADDRKEVEKADQEVDSNDPDEVKDASDGKLVVEEETGLGHLSWASLKMYFQAFGGRWPTLFWVAFWSATFFECIVEVFQPWFLGQWATQYEEHPPGEVNVLYYLGGYAFLVLLMLFVYTIAQIGLALGTVNSARTLHKSLIDSVLGTTLRWLDKTPTSRVITRCTQDISSIDNRIPQILSQVFELTVLIIVRFVAIIILTPIFGIMGLGVMVLGIIVGHLYIKAQLSVKREQDKAKSPVMGHFQSTIEGIISIRAYGAQAKFKLNSMKKIDNYTRAALINWDLNRWITIRVDALGNLFSSCLAAYFVYGPKKVTAANSGFELSMAVAFGSLVLYWVRSVNMFETQGNSIERLHQYMVIEQEEKPRAGGVPPAYWPSSGSLRVEKLSARYSQDGPRVLHDISFEIHSGERVGIVGRTGSGKSSLTLSLLRLIVTEGNVYYDGQLTSAINLDALRSQITIIPQIPELLSGTLRQNLDPFEQYDDATLNNALTSAGLFSLQAEDEESRMTLDSAISRGGGNLSVGQRQIIALARAMVRESKLLILDEATSAIDYKTDAIIQQSLRQELQKGVTVLTVAHRLQTIMDSDKIMVLDAGRIVEFDTPKELLKNPSGFLRSLVDESGDKDALYAAAGTSS</sequence>
<evidence type="ECO:0000256" key="7">
    <source>
        <dbReference type="ARBA" id="ARBA00022989"/>
    </source>
</evidence>
<evidence type="ECO:0000256" key="1">
    <source>
        <dbReference type="ARBA" id="ARBA00004141"/>
    </source>
</evidence>
<dbReference type="InterPro" id="IPR017871">
    <property type="entry name" value="ABC_transporter-like_CS"/>
</dbReference>
<feature type="compositionally biased region" description="Low complexity" evidence="9">
    <location>
        <begin position="434"/>
        <end position="452"/>
    </location>
</feature>
<feature type="transmembrane region" description="Helical" evidence="10">
    <location>
        <begin position="1038"/>
        <end position="1064"/>
    </location>
</feature>
<keyword evidence="5" id="KW-0547">Nucleotide-binding</keyword>
<dbReference type="FunFam" id="3.40.50.300:FF:000838">
    <property type="entry name" value="ABC multidrug transporter (Eurofung)"/>
    <property type="match status" value="1"/>
</dbReference>
<feature type="domain" description="ABC transporter" evidence="11">
    <location>
        <begin position="706"/>
        <end position="938"/>
    </location>
</feature>
<organism evidence="13 14">
    <name type="scientific">Sphaerobolus stellatus (strain SS14)</name>
    <dbReference type="NCBI Taxonomy" id="990650"/>
    <lineage>
        <taxon>Eukaryota</taxon>
        <taxon>Fungi</taxon>
        <taxon>Dikarya</taxon>
        <taxon>Basidiomycota</taxon>
        <taxon>Agaricomycotina</taxon>
        <taxon>Agaricomycetes</taxon>
        <taxon>Phallomycetidae</taxon>
        <taxon>Geastrales</taxon>
        <taxon>Sphaerobolaceae</taxon>
        <taxon>Sphaerobolus</taxon>
    </lineage>
</organism>
<dbReference type="SUPFAM" id="SSF52540">
    <property type="entry name" value="P-loop containing nucleoside triphosphate hydrolases"/>
    <property type="match status" value="2"/>
</dbReference>
<feature type="region of interest" description="Disordered" evidence="9">
    <location>
        <begin position="943"/>
        <end position="962"/>
    </location>
</feature>
<feature type="transmembrane region" description="Helical" evidence="10">
    <location>
        <begin position="121"/>
        <end position="141"/>
    </location>
</feature>
<dbReference type="InterPro" id="IPR011527">
    <property type="entry name" value="ABC1_TM_dom"/>
</dbReference>
<feature type="transmembrane region" description="Helical" evidence="10">
    <location>
        <begin position="304"/>
        <end position="329"/>
    </location>
</feature>
<feature type="transmembrane region" description="Helical" evidence="10">
    <location>
        <begin position="599"/>
        <end position="620"/>
    </location>
</feature>
<dbReference type="GO" id="GO:0005524">
    <property type="term" value="F:ATP binding"/>
    <property type="evidence" value="ECO:0007669"/>
    <property type="project" value="UniProtKB-KW"/>
</dbReference>
<evidence type="ECO:0000313" key="14">
    <source>
        <dbReference type="Proteomes" id="UP000054279"/>
    </source>
</evidence>
<dbReference type="CDD" id="cd03244">
    <property type="entry name" value="ABCC_MRP_domain2"/>
    <property type="match status" value="1"/>
</dbReference>
<evidence type="ECO:0000256" key="4">
    <source>
        <dbReference type="ARBA" id="ARBA00022737"/>
    </source>
</evidence>
<dbReference type="Gene3D" id="3.40.50.300">
    <property type="entry name" value="P-loop containing nucleotide triphosphate hydrolases"/>
    <property type="match status" value="2"/>
</dbReference>
<feature type="transmembrane region" description="Helical" evidence="10">
    <location>
        <begin position="30"/>
        <end position="50"/>
    </location>
</feature>
<keyword evidence="2" id="KW-0813">Transport</keyword>
<feature type="region of interest" description="Disordered" evidence="9">
    <location>
        <begin position="396"/>
        <end position="463"/>
    </location>
</feature>
<dbReference type="PROSITE" id="PS50893">
    <property type="entry name" value="ABC_TRANSPORTER_2"/>
    <property type="match status" value="2"/>
</dbReference>
<feature type="domain" description="ABC transporter" evidence="11">
    <location>
        <begin position="1316"/>
        <end position="1553"/>
    </location>
</feature>
<dbReference type="SMART" id="SM00382">
    <property type="entry name" value="AAA"/>
    <property type="match status" value="2"/>
</dbReference>
<feature type="domain" description="ABC transmembrane type-1" evidence="12">
    <location>
        <begin position="305"/>
        <end position="655"/>
    </location>
</feature>
<evidence type="ECO:0000256" key="5">
    <source>
        <dbReference type="ARBA" id="ARBA00022741"/>
    </source>
</evidence>
<dbReference type="InterPro" id="IPR003593">
    <property type="entry name" value="AAA+_ATPase"/>
</dbReference>
<dbReference type="Proteomes" id="UP000054279">
    <property type="component" value="Unassembled WGS sequence"/>
</dbReference>
<dbReference type="Pfam" id="PF00005">
    <property type="entry name" value="ABC_tran"/>
    <property type="match status" value="2"/>
</dbReference>
<feature type="transmembrane region" description="Helical" evidence="10">
    <location>
        <begin position="148"/>
        <end position="166"/>
    </location>
</feature>
<dbReference type="Gene3D" id="1.20.1560.10">
    <property type="entry name" value="ABC transporter type 1, transmembrane domain"/>
    <property type="match status" value="2"/>
</dbReference>
<feature type="domain" description="ABC transmembrane type-1" evidence="12">
    <location>
        <begin position="1004"/>
        <end position="1287"/>
    </location>
</feature>
<dbReference type="PROSITE" id="PS50929">
    <property type="entry name" value="ABC_TM1F"/>
    <property type="match status" value="2"/>
</dbReference>
<dbReference type="HOGENOM" id="CLU_000604_27_6_1"/>
<dbReference type="PANTHER" id="PTHR24223:SF356">
    <property type="entry name" value="ATP-BINDING CASSETTE TRANSPORTER ABC4"/>
    <property type="match status" value="1"/>
</dbReference>
<reference evidence="13 14" key="1">
    <citation type="submission" date="2014-06" db="EMBL/GenBank/DDBJ databases">
        <title>Evolutionary Origins and Diversification of the Mycorrhizal Mutualists.</title>
        <authorList>
            <consortium name="DOE Joint Genome Institute"/>
            <consortium name="Mycorrhizal Genomics Consortium"/>
            <person name="Kohler A."/>
            <person name="Kuo A."/>
            <person name="Nagy L.G."/>
            <person name="Floudas D."/>
            <person name="Copeland A."/>
            <person name="Barry K.W."/>
            <person name="Cichocki N."/>
            <person name="Veneault-Fourrey C."/>
            <person name="LaButti K."/>
            <person name="Lindquist E.A."/>
            <person name="Lipzen A."/>
            <person name="Lundell T."/>
            <person name="Morin E."/>
            <person name="Murat C."/>
            <person name="Riley R."/>
            <person name="Ohm R."/>
            <person name="Sun H."/>
            <person name="Tunlid A."/>
            <person name="Henrissat B."/>
            <person name="Grigoriev I.V."/>
            <person name="Hibbett D.S."/>
            <person name="Martin F."/>
        </authorList>
    </citation>
    <scope>NUCLEOTIDE SEQUENCE [LARGE SCALE GENOMIC DNA]</scope>
    <source>
        <strain evidence="13 14">SS14</strain>
    </source>
</reference>
<feature type="transmembrane region" description="Helical" evidence="10">
    <location>
        <begin position="996"/>
        <end position="1018"/>
    </location>
</feature>
<dbReference type="PANTHER" id="PTHR24223">
    <property type="entry name" value="ATP-BINDING CASSETTE SUB-FAMILY C"/>
    <property type="match status" value="1"/>
</dbReference>
<dbReference type="OrthoDB" id="6500128at2759"/>
<dbReference type="FunFam" id="1.20.1560.10:FF:000013">
    <property type="entry name" value="ABC transporter C family member 2"/>
    <property type="match status" value="1"/>
</dbReference>
<dbReference type="CDD" id="cd18604">
    <property type="entry name" value="ABC_6TM_VMR1_D2_like"/>
    <property type="match status" value="1"/>
</dbReference>
<dbReference type="InterPro" id="IPR003439">
    <property type="entry name" value="ABC_transporter-like_ATP-bd"/>
</dbReference>
<feature type="compositionally biased region" description="Polar residues" evidence="9">
    <location>
        <begin position="400"/>
        <end position="410"/>
    </location>
</feature>
<evidence type="ECO:0000256" key="2">
    <source>
        <dbReference type="ARBA" id="ARBA00022448"/>
    </source>
</evidence>
<feature type="transmembrane region" description="Helical" evidence="10">
    <location>
        <begin position="341"/>
        <end position="358"/>
    </location>
</feature>
<evidence type="ECO:0000256" key="6">
    <source>
        <dbReference type="ARBA" id="ARBA00022840"/>
    </source>
</evidence>
<evidence type="ECO:0000256" key="10">
    <source>
        <dbReference type="SAM" id="Phobius"/>
    </source>
</evidence>
<protein>
    <submittedName>
        <fullName evidence="13">Uncharacterized protein</fullName>
    </submittedName>
</protein>
<keyword evidence="7 10" id="KW-1133">Transmembrane helix</keyword>
<evidence type="ECO:0000256" key="8">
    <source>
        <dbReference type="ARBA" id="ARBA00023136"/>
    </source>
</evidence>
<feature type="transmembrane region" description="Helical" evidence="10">
    <location>
        <begin position="186"/>
        <end position="205"/>
    </location>
</feature>
<dbReference type="GO" id="GO:0016887">
    <property type="term" value="F:ATP hydrolysis activity"/>
    <property type="evidence" value="ECO:0007669"/>
    <property type="project" value="InterPro"/>
</dbReference>
<comment type="subcellular location">
    <subcellularLocation>
        <location evidence="1">Membrane</location>
        <topology evidence="1">Multi-pass membrane protein</topology>
    </subcellularLocation>
</comment>
<feature type="transmembrane region" description="Helical" evidence="10">
    <location>
        <begin position="488"/>
        <end position="506"/>
    </location>
</feature>
<feature type="compositionally biased region" description="Acidic residues" evidence="9">
    <location>
        <begin position="421"/>
        <end position="430"/>
    </location>
</feature>
<accession>A0A0C9UTU3</accession>
<dbReference type="InterPro" id="IPR036640">
    <property type="entry name" value="ABC1_TM_sf"/>
</dbReference>
<dbReference type="CDD" id="cd03250">
    <property type="entry name" value="ABCC_MRP_domain1"/>
    <property type="match status" value="1"/>
</dbReference>
<feature type="transmembrane region" description="Helical" evidence="10">
    <location>
        <begin position="626"/>
        <end position="647"/>
    </location>
</feature>
<evidence type="ECO:0000259" key="12">
    <source>
        <dbReference type="PROSITE" id="PS50929"/>
    </source>
</evidence>
<keyword evidence="14" id="KW-1185">Reference proteome</keyword>
<dbReference type="CDD" id="cd18596">
    <property type="entry name" value="ABC_6TM_VMR1_D1_like"/>
    <property type="match status" value="1"/>
</dbReference>
<evidence type="ECO:0000259" key="11">
    <source>
        <dbReference type="PROSITE" id="PS50893"/>
    </source>
</evidence>
<keyword evidence="4" id="KW-0677">Repeat</keyword>
<name>A0A0C9UTU3_SPHS4</name>
<dbReference type="GO" id="GO:0140359">
    <property type="term" value="F:ABC-type transporter activity"/>
    <property type="evidence" value="ECO:0007669"/>
    <property type="project" value="InterPro"/>
</dbReference>
<evidence type="ECO:0000313" key="13">
    <source>
        <dbReference type="EMBL" id="KIJ38279.1"/>
    </source>
</evidence>
<dbReference type="GO" id="GO:0016020">
    <property type="term" value="C:membrane"/>
    <property type="evidence" value="ECO:0007669"/>
    <property type="project" value="UniProtKB-SubCell"/>
</dbReference>
<evidence type="ECO:0000256" key="3">
    <source>
        <dbReference type="ARBA" id="ARBA00022692"/>
    </source>
</evidence>
<keyword evidence="8 10" id="KW-0472">Membrane</keyword>
<feature type="compositionally biased region" description="Basic and acidic residues" evidence="9">
    <location>
        <begin position="454"/>
        <end position="463"/>
    </location>
</feature>
<dbReference type="Pfam" id="PF00664">
    <property type="entry name" value="ABC_membrane"/>
    <property type="match status" value="2"/>
</dbReference>
<feature type="transmembrane region" description="Helical" evidence="10">
    <location>
        <begin position="512"/>
        <end position="531"/>
    </location>
</feature>
<feature type="transmembrane region" description="Helical" evidence="10">
    <location>
        <begin position="84"/>
        <end position="109"/>
    </location>
</feature>
<keyword evidence="6" id="KW-0067">ATP-binding</keyword>
<dbReference type="InterPro" id="IPR050173">
    <property type="entry name" value="ABC_transporter_C-like"/>
</dbReference>
<proteinExistence type="predicted"/>
<dbReference type="PROSITE" id="PS00211">
    <property type="entry name" value="ABC_TRANSPORTER_1"/>
    <property type="match status" value="1"/>
</dbReference>